<accession>A0A1X7D151</accession>
<reference evidence="7" key="1">
    <citation type="submission" date="2017-04" db="EMBL/GenBank/DDBJ databases">
        <authorList>
            <person name="Varghese N."/>
            <person name="Submissions S."/>
        </authorList>
    </citation>
    <scope>NUCLEOTIDE SEQUENCE [LARGE SCALE GENOMIC DNA]</scope>
    <source>
        <strain evidence="7">Ballard 720</strain>
    </source>
</reference>
<gene>
    <name evidence="6" type="ORF">SAMN06295900_102222</name>
</gene>
<feature type="chain" id="PRO_5012440040" evidence="4">
    <location>
        <begin position="27"/>
        <end position="371"/>
    </location>
</feature>
<dbReference type="GeneID" id="95552454"/>
<evidence type="ECO:0000256" key="2">
    <source>
        <dbReference type="ARBA" id="ARBA00007639"/>
    </source>
</evidence>
<dbReference type="InterPro" id="IPR025997">
    <property type="entry name" value="SBP_2_dom"/>
</dbReference>
<dbReference type="AlphaFoldDB" id="A0A1X7D151"/>
<evidence type="ECO:0000313" key="7">
    <source>
        <dbReference type="Proteomes" id="UP000192911"/>
    </source>
</evidence>
<dbReference type="PANTHER" id="PTHR46847:SF2">
    <property type="entry name" value="ABC TRANSPORTER SUGAR-BINDING PROTEIN"/>
    <property type="match status" value="1"/>
</dbReference>
<name>A0A1X7D151_TRICW</name>
<comment type="similarity">
    <text evidence="2">Belongs to the bacterial solute-binding protein 2 family.</text>
</comment>
<organism evidence="6 7">
    <name type="scientific">Trinickia caryophylli</name>
    <name type="common">Paraburkholderia caryophylli</name>
    <dbReference type="NCBI Taxonomy" id="28094"/>
    <lineage>
        <taxon>Bacteria</taxon>
        <taxon>Pseudomonadati</taxon>
        <taxon>Pseudomonadota</taxon>
        <taxon>Betaproteobacteria</taxon>
        <taxon>Burkholderiales</taxon>
        <taxon>Burkholderiaceae</taxon>
        <taxon>Trinickia</taxon>
    </lineage>
</organism>
<dbReference type="GO" id="GO:0030246">
    <property type="term" value="F:carbohydrate binding"/>
    <property type="evidence" value="ECO:0007669"/>
    <property type="project" value="UniProtKB-ARBA"/>
</dbReference>
<dbReference type="SUPFAM" id="SSF53822">
    <property type="entry name" value="Periplasmic binding protein-like I"/>
    <property type="match status" value="1"/>
</dbReference>
<dbReference type="PANTHER" id="PTHR46847">
    <property type="entry name" value="D-ALLOSE-BINDING PERIPLASMIC PROTEIN-RELATED"/>
    <property type="match status" value="1"/>
</dbReference>
<dbReference type="OrthoDB" id="9814427at2"/>
<evidence type="ECO:0000256" key="3">
    <source>
        <dbReference type="ARBA" id="ARBA00022729"/>
    </source>
</evidence>
<evidence type="ECO:0000256" key="4">
    <source>
        <dbReference type="SAM" id="SignalP"/>
    </source>
</evidence>
<dbReference type="InterPro" id="IPR028082">
    <property type="entry name" value="Peripla_BP_I"/>
</dbReference>
<dbReference type="GO" id="GO:0030313">
    <property type="term" value="C:cell envelope"/>
    <property type="evidence" value="ECO:0007669"/>
    <property type="project" value="UniProtKB-SubCell"/>
</dbReference>
<evidence type="ECO:0000256" key="1">
    <source>
        <dbReference type="ARBA" id="ARBA00004196"/>
    </source>
</evidence>
<dbReference type="Proteomes" id="UP000192911">
    <property type="component" value="Unassembled WGS sequence"/>
</dbReference>
<evidence type="ECO:0000313" key="6">
    <source>
        <dbReference type="EMBL" id="SMF06408.1"/>
    </source>
</evidence>
<dbReference type="RefSeq" id="WP_085224897.1">
    <property type="nucleotide sequence ID" value="NZ_BSQD01000002.1"/>
</dbReference>
<dbReference type="Gene3D" id="3.40.50.2300">
    <property type="match status" value="2"/>
</dbReference>
<dbReference type="EMBL" id="FXAH01000002">
    <property type="protein sequence ID" value="SMF06408.1"/>
    <property type="molecule type" value="Genomic_DNA"/>
</dbReference>
<keyword evidence="7" id="KW-1185">Reference proteome</keyword>
<keyword evidence="3 4" id="KW-0732">Signal</keyword>
<dbReference type="CDD" id="cd06324">
    <property type="entry name" value="PBP1_ABC_sugar_binding-like"/>
    <property type="match status" value="1"/>
</dbReference>
<proteinExistence type="inferred from homology"/>
<feature type="signal peptide" evidence="4">
    <location>
        <begin position="1"/>
        <end position="26"/>
    </location>
</feature>
<feature type="domain" description="Periplasmic binding protein" evidence="5">
    <location>
        <begin position="48"/>
        <end position="298"/>
    </location>
</feature>
<sequence>MKRRDVLRYGAMAGLWSLLRSGSALAAASRPRIVFLNPGEAAEHETGTHWQLVSHMMAAAAAQFGMDLEVRYAERDHLLMLRQAEDVVRGAEAPDYIVIVNEKMAAAQMLPILAHSPAKVLVIHNDLTFEQRREVGNERERIGNWIGTLTADAERGGFRLMRYLCRLHGREQAHVIGITGDPHTPVSIERAAGVETYLAQSGCGATRQLVFGDWSFGDGRDKARVLLARYPEANIIWAANDTMTLGAAQAVKDAGARVLVGGMGALEHAVQSVADGSVAAIVAGDQFIGAYAMVLLYDYHHGVDFREHGGARQKLDFLRVLHRDNAAQYGHAVFGAGATPDFGEYSRFRHRDTQGYEFDCLRQLRIASGLT</sequence>
<evidence type="ECO:0000259" key="5">
    <source>
        <dbReference type="Pfam" id="PF13407"/>
    </source>
</evidence>
<protein>
    <submittedName>
        <fullName evidence="6">Monosaccharide ABC transporter substrate-binding protein, CUT2 family</fullName>
    </submittedName>
</protein>
<dbReference type="STRING" id="28094.SAMN06295900_102222"/>
<comment type="subcellular location">
    <subcellularLocation>
        <location evidence="1">Cell envelope</location>
    </subcellularLocation>
</comment>
<dbReference type="Pfam" id="PF13407">
    <property type="entry name" value="Peripla_BP_4"/>
    <property type="match status" value="1"/>
</dbReference>